<reference evidence="5" key="1">
    <citation type="journal article" date="2004" name="Nature">
        <title>Genome duplication in the teleost fish Tetraodon nigroviridis reveals the early vertebrate proto-karyotype.</title>
        <authorList>
            <person name="Jaillon O."/>
            <person name="Aury J.-M."/>
            <person name="Brunet F."/>
            <person name="Petit J.-L."/>
            <person name="Stange-Thomann N."/>
            <person name="Mauceli E."/>
            <person name="Bouneau L."/>
            <person name="Fischer C."/>
            <person name="Ozouf-Costaz C."/>
            <person name="Bernot A."/>
            <person name="Nicaud S."/>
            <person name="Jaffe D."/>
            <person name="Fisher S."/>
            <person name="Lutfalla G."/>
            <person name="Dossat C."/>
            <person name="Segurens B."/>
            <person name="Dasilva C."/>
            <person name="Salanoubat M."/>
            <person name="Levy M."/>
            <person name="Boudet N."/>
            <person name="Castellano S."/>
            <person name="Anthouard V."/>
            <person name="Jubin C."/>
            <person name="Castelli V."/>
            <person name="Katinka M."/>
            <person name="Vacherie B."/>
            <person name="Biemont C."/>
            <person name="Skalli Z."/>
            <person name="Cattolico L."/>
            <person name="Poulain J."/>
            <person name="De Berardinis V."/>
            <person name="Cruaud C."/>
            <person name="Duprat S."/>
            <person name="Brottier P."/>
            <person name="Coutanceau J.-P."/>
            <person name="Gouzy J."/>
            <person name="Parra G."/>
            <person name="Lardier G."/>
            <person name="Chapple C."/>
            <person name="McKernan K.J."/>
            <person name="McEwan P."/>
            <person name="Bosak S."/>
            <person name="Kellis M."/>
            <person name="Volff J.-N."/>
            <person name="Guigo R."/>
            <person name="Zody M.C."/>
            <person name="Mesirov J."/>
            <person name="Lindblad-Toh K."/>
            <person name="Birren B."/>
            <person name="Nusbaum C."/>
            <person name="Kahn D."/>
            <person name="Robinson-Rechavi M."/>
            <person name="Laudet V."/>
            <person name="Schachter V."/>
            <person name="Quetier F."/>
            <person name="Saurin W."/>
            <person name="Scarpelli C."/>
            <person name="Wincker P."/>
            <person name="Lander E.S."/>
            <person name="Weissenbach J."/>
            <person name="Roest Crollius H."/>
        </authorList>
    </citation>
    <scope>NUCLEOTIDE SEQUENCE [LARGE SCALE GENOMIC DNA]</scope>
</reference>
<evidence type="ECO:0000256" key="3">
    <source>
        <dbReference type="ARBA" id="ARBA00023187"/>
    </source>
</evidence>
<feature type="region of interest" description="Disordered" evidence="4">
    <location>
        <begin position="264"/>
        <end position="288"/>
    </location>
</feature>
<evidence type="ECO:0000256" key="4">
    <source>
        <dbReference type="SAM" id="MobiDB-lite"/>
    </source>
</evidence>
<keyword evidence="1" id="KW-0507">mRNA processing</keyword>
<dbReference type="AlphaFoldDB" id="Q4TF95"/>
<dbReference type="GO" id="GO:0008380">
    <property type="term" value="P:RNA splicing"/>
    <property type="evidence" value="ECO:0007669"/>
    <property type="project" value="UniProtKB-KW"/>
</dbReference>
<dbReference type="Gene3D" id="3.30.70.330">
    <property type="match status" value="1"/>
</dbReference>
<feature type="compositionally biased region" description="Basic and acidic residues" evidence="4">
    <location>
        <begin position="35"/>
        <end position="44"/>
    </location>
</feature>
<feature type="non-terminal residue" evidence="5">
    <location>
        <position position="1"/>
    </location>
</feature>
<name>Q4TF95_TETNG</name>
<dbReference type="PANTHER" id="PTHR23139">
    <property type="entry name" value="RNA-BINDING PROTEIN"/>
    <property type="match status" value="1"/>
</dbReference>
<feature type="region of interest" description="Disordered" evidence="4">
    <location>
        <begin position="1"/>
        <end position="78"/>
    </location>
</feature>
<evidence type="ECO:0000256" key="1">
    <source>
        <dbReference type="ARBA" id="ARBA00022664"/>
    </source>
</evidence>
<dbReference type="GO" id="GO:0003723">
    <property type="term" value="F:RNA binding"/>
    <property type="evidence" value="ECO:0007669"/>
    <property type="project" value="UniProtKB-KW"/>
</dbReference>
<reference evidence="5" key="2">
    <citation type="submission" date="2004-02" db="EMBL/GenBank/DDBJ databases">
        <authorList>
            <consortium name="Genoscope"/>
            <consortium name="Whitehead Institute Centre for Genome Research"/>
        </authorList>
    </citation>
    <scope>NUCLEOTIDE SEQUENCE</scope>
</reference>
<sequence>RERERKRRRSRSASPACRGEKRRSREKRSRSRDRKSRDRRSSSRDHKKRRADLSCPCSHSPKRSREETGVQVLGRPPPGFEHITPLQYKAMQGLPSVSLWPPAAGQIPNYGAAGHGRQRGRGGAPTPVPVAGSQMTRQARRLYVGNNPFGLTEVRRGRRPPAGAGAQAALLSSGVHGRVLQRADAAGGTFAGSQQPGPGGADQPGQELCLPGGASGLQRRPDAQTLQPMSVFQFRSVDETTQAMAFDGIVFQGQALKIRRPHDYRPLPGISEQPAFHVPGSSERQHVTPPALAAAVTPLPSARISRRRLHGGPGLTAQAVHRGAAQLPERRPGSRRRPSSLAFWPFEPIRP</sequence>
<evidence type="ECO:0000256" key="2">
    <source>
        <dbReference type="ARBA" id="ARBA00022884"/>
    </source>
</evidence>
<accession>Q4TF95</accession>
<feature type="compositionally biased region" description="Basic residues" evidence="4">
    <location>
        <begin position="1"/>
        <end position="11"/>
    </location>
</feature>
<evidence type="ECO:0000313" key="5">
    <source>
        <dbReference type="EMBL" id="CAF88437.1"/>
    </source>
</evidence>
<proteinExistence type="predicted"/>
<dbReference type="EMBL" id="CAAE01004753">
    <property type="protein sequence ID" value="CAF88437.1"/>
    <property type="molecule type" value="Genomic_DNA"/>
</dbReference>
<dbReference type="GO" id="GO:0006397">
    <property type="term" value="P:mRNA processing"/>
    <property type="evidence" value="ECO:0007669"/>
    <property type="project" value="UniProtKB-KW"/>
</dbReference>
<dbReference type="OrthoDB" id="10266058at2759"/>
<keyword evidence="3" id="KW-0508">mRNA splicing</keyword>
<dbReference type="InterPro" id="IPR012677">
    <property type="entry name" value="Nucleotide-bd_a/b_plait_sf"/>
</dbReference>
<gene>
    <name evidence="5" type="ORF">GSTENG00001761001</name>
</gene>
<feature type="region of interest" description="Disordered" evidence="4">
    <location>
        <begin position="306"/>
        <end position="340"/>
    </location>
</feature>
<feature type="region of interest" description="Disordered" evidence="4">
    <location>
        <begin position="188"/>
        <end position="220"/>
    </location>
</feature>
<protein>
    <submittedName>
        <fullName evidence="5">Chromosome undetermined SCAF4753, whole genome shotgun sequence</fullName>
    </submittedName>
</protein>
<keyword evidence="2" id="KW-0694">RNA-binding</keyword>
<feature type="compositionally biased region" description="Basic residues" evidence="4">
    <location>
        <begin position="20"/>
        <end position="34"/>
    </location>
</feature>
<dbReference type="KEGG" id="tng:GSTEN00001761G001"/>
<organism evidence="5">
    <name type="scientific">Tetraodon nigroviridis</name>
    <name type="common">Spotted green pufferfish</name>
    <name type="synonym">Chelonodon nigroviridis</name>
    <dbReference type="NCBI Taxonomy" id="99883"/>
    <lineage>
        <taxon>Eukaryota</taxon>
        <taxon>Metazoa</taxon>
        <taxon>Chordata</taxon>
        <taxon>Craniata</taxon>
        <taxon>Vertebrata</taxon>
        <taxon>Euteleostomi</taxon>
        <taxon>Actinopterygii</taxon>
        <taxon>Neopterygii</taxon>
        <taxon>Teleostei</taxon>
        <taxon>Neoteleostei</taxon>
        <taxon>Acanthomorphata</taxon>
        <taxon>Eupercaria</taxon>
        <taxon>Tetraodontiformes</taxon>
        <taxon>Tetradontoidea</taxon>
        <taxon>Tetraodontidae</taxon>
        <taxon>Tetraodon</taxon>
    </lineage>
</organism>